<gene>
    <name evidence="1" type="ORF">OF897_21425</name>
</gene>
<keyword evidence="2" id="KW-1185">Reference proteome</keyword>
<comment type="caution">
    <text evidence="1">The sequence shown here is derived from an EMBL/GenBank/DDBJ whole genome shotgun (WGS) entry which is preliminary data.</text>
</comment>
<dbReference type="Proteomes" id="UP001073122">
    <property type="component" value="Unassembled WGS sequence"/>
</dbReference>
<accession>A0ABT3XXW4</accession>
<evidence type="ECO:0000313" key="2">
    <source>
        <dbReference type="Proteomes" id="UP001073122"/>
    </source>
</evidence>
<evidence type="ECO:0000313" key="1">
    <source>
        <dbReference type="EMBL" id="MCX8526478.1"/>
    </source>
</evidence>
<proteinExistence type="predicted"/>
<name>A0ABT3XXW4_9FLAO</name>
<organism evidence="1 2">
    <name type="scientific">Chryseobacterium formosus</name>
    <dbReference type="NCBI Taxonomy" id="1537363"/>
    <lineage>
        <taxon>Bacteria</taxon>
        <taxon>Pseudomonadati</taxon>
        <taxon>Bacteroidota</taxon>
        <taxon>Flavobacteriia</taxon>
        <taxon>Flavobacteriales</taxon>
        <taxon>Weeksellaceae</taxon>
        <taxon>Chryseobacterium group</taxon>
        <taxon>Chryseobacterium</taxon>
    </lineage>
</organism>
<dbReference type="EMBL" id="JAOVZW010000045">
    <property type="protein sequence ID" value="MCX8526478.1"/>
    <property type="molecule type" value="Genomic_DNA"/>
</dbReference>
<sequence length="166" mass="18241">MSAWQTAINETKIGKSIGALERGLFLELPMQFAGGALFSAGWKAIGAGRYLSGIAGNLYGRIAPRILANFEQIPLIQANRTAGNLFRDELAAALRAEGRTVYTEVYKKTPFGARYMDLEVWHNGVNLGGIEAKTGISRYLPLQKLKDAWLGTQGYPVQLIRKPGNW</sequence>
<protein>
    <recommendedName>
        <fullName evidence="3">DUF4143 domain-containing protein</fullName>
    </recommendedName>
</protein>
<reference evidence="1" key="1">
    <citation type="submission" date="2022-10" db="EMBL/GenBank/DDBJ databases">
        <title>Chryseobacterium sp. nov., a novel bacterial species.</title>
        <authorList>
            <person name="Cao Y."/>
        </authorList>
    </citation>
    <scope>NUCLEOTIDE SEQUENCE</scope>
    <source>
        <strain evidence="1">CCTCC AB2015118</strain>
    </source>
</reference>
<feature type="non-terminal residue" evidence="1">
    <location>
        <position position="1"/>
    </location>
</feature>
<evidence type="ECO:0008006" key="3">
    <source>
        <dbReference type="Google" id="ProtNLM"/>
    </source>
</evidence>
<dbReference type="RefSeq" id="WP_267267700.1">
    <property type="nucleotide sequence ID" value="NZ_JAOVZW010000045.1"/>
</dbReference>